<sequence>MTLFESNVDVDVDRENEEEETATSVEEEEETATTSEEQTSKPTTDADEVPTEEAVKKSRDAPEVDAVEQAKKASRDRPSFEGGKNVLNQHTPEQPADLMDSHPDLQRRGFLSPVLRKGISEAARDPDSPLHDVDIIEDAVKRLAADEERLETVVEKSEHARLLAKARRNSRKLWAIPIQEMARVADSRMYTRERRAVRVAHEHAARAALEKVSSGEWVENVHVDVEDLDTLLDAQGWTVLLNH</sequence>
<feature type="region of interest" description="Disordered" evidence="1">
    <location>
        <begin position="1"/>
        <end position="105"/>
    </location>
</feature>
<dbReference type="EMBL" id="FOKW01000023">
    <property type="protein sequence ID" value="SFC76293.1"/>
    <property type="molecule type" value="Genomic_DNA"/>
</dbReference>
<protein>
    <submittedName>
        <fullName evidence="2">Uncharacterized protein</fullName>
    </submittedName>
</protein>
<reference evidence="3" key="1">
    <citation type="submission" date="2016-10" db="EMBL/GenBank/DDBJ databases">
        <authorList>
            <person name="Varghese N."/>
            <person name="Submissions S."/>
        </authorList>
    </citation>
    <scope>NUCLEOTIDE SEQUENCE [LARGE SCALE GENOMIC DNA]</scope>
    <source>
        <strain evidence="3">DSM 13078</strain>
    </source>
</reference>
<evidence type="ECO:0000313" key="3">
    <source>
        <dbReference type="Proteomes" id="UP000199161"/>
    </source>
</evidence>
<dbReference type="Proteomes" id="UP000199161">
    <property type="component" value="Unassembled WGS sequence"/>
</dbReference>
<feature type="compositionally biased region" description="Basic and acidic residues" evidence="1">
    <location>
        <begin position="53"/>
        <end position="79"/>
    </location>
</feature>
<evidence type="ECO:0000313" key="2">
    <source>
        <dbReference type="EMBL" id="SFC76293.1"/>
    </source>
</evidence>
<dbReference type="AlphaFoldDB" id="A0A1I1M121"/>
<dbReference type="OrthoDB" id="377264at2157"/>
<name>A0A1I1M121_NATHA</name>
<organism evidence="2 3">
    <name type="scientific">Natronobacterium haloterrestre</name>
    <name type="common">Halobiforma haloterrestris</name>
    <dbReference type="NCBI Taxonomy" id="148448"/>
    <lineage>
        <taxon>Archaea</taxon>
        <taxon>Methanobacteriati</taxon>
        <taxon>Methanobacteriota</taxon>
        <taxon>Stenosarchaea group</taxon>
        <taxon>Halobacteria</taxon>
        <taxon>Halobacteriales</taxon>
        <taxon>Natrialbaceae</taxon>
        <taxon>Natronobacterium</taxon>
    </lineage>
</organism>
<dbReference type="RefSeq" id="WP_089790160.1">
    <property type="nucleotide sequence ID" value="NZ_FOKW01000023.1"/>
</dbReference>
<gene>
    <name evidence="2" type="ORF">SAMN05444422_1233</name>
</gene>
<keyword evidence="3" id="KW-1185">Reference proteome</keyword>
<proteinExistence type="predicted"/>
<feature type="compositionally biased region" description="Acidic residues" evidence="1">
    <location>
        <begin position="8"/>
        <end position="31"/>
    </location>
</feature>
<evidence type="ECO:0000256" key="1">
    <source>
        <dbReference type="SAM" id="MobiDB-lite"/>
    </source>
</evidence>
<accession>A0A1I1M121</accession>